<organism evidence="1 2">
    <name type="scientific">Dolichospermum flos-aquae CCAP 1403/13F</name>
    <dbReference type="NCBI Taxonomy" id="315271"/>
    <lineage>
        <taxon>Bacteria</taxon>
        <taxon>Bacillati</taxon>
        <taxon>Cyanobacteriota</taxon>
        <taxon>Cyanophyceae</taxon>
        <taxon>Nostocales</taxon>
        <taxon>Aphanizomenonaceae</taxon>
        <taxon>Dolichospermum</taxon>
    </lineage>
</organism>
<evidence type="ECO:0000313" key="1">
    <source>
        <dbReference type="EMBL" id="QJB43032.1"/>
    </source>
</evidence>
<protein>
    <submittedName>
        <fullName evidence="1">Uncharacterized protein</fullName>
    </submittedName>
</protein>
<dbReference type="RefSeq" id="WP_168694709.1">
    <property type="nucleotide sequence ID" value="NZ_CP051206.1"/>
</dbReference>
<reference evidence="1 2" key="2">
    <citation type="submission" date="2020-04" db="EMBL/GenBank/DDBJ databases">
        <authorList>
            <person name="Fomenkov A."/>
            <person name="Anton B.P."/>
            <person name="Roberts R.J."/>
        </authorList>
    </citation>
    <scope>NUCLEOTIDE SEQUENCE [LARGE SCALE GENOMIC DNA]</scope>
    <source>
        <strain evidence="1 2">CCAP 1403/13f</strain>
    </source>
</reference>
<dbReference type="EMBL" id="CP051206">
    <property type="protein sequence ID" value="QJB43032.1"/>
    <property type="molecule type" value="Genomic_DNA"/>
</dbReference>
<sequence length="74" mass="7872">MGFLPFLDAIALTGLPSWRESVGLVINLALGFNPETTSTYADYGNFKPTEVGFACAAVTSSCPNFVIHFLGILS</sequence>
<dbReference type="AlphaFoldDB" id="A0A6H2BTW6"/>
<dbReference type="Proteomes" id="UP000502433">
    <property type="component" value="Chromosome"/>
</dbReference>
<evidence type="ECO:0000313" key="2">
    <source>
        <dbReference type="Proteomes" id="UP000502433"/>
    </source>
</evidence>
<dbReference type="KEGG" id="dfs:HGD76_01020"/>
<proteinExistence type="predicted"/>
<accession>A0A6H2BTW6</accession>
<reference evidence="1 2" key="1">
    <citation type="submission" date="2020-04" db="EMBL/GenBank/DDBJ databases">
        <title>Genome-Wide Identification of 5-Methylcytosine Sites in Bacterial Genomes By High-Throughput Sequencing of MspJI Restriction Fragments.</title>
        <authorList>
            <person name="Wu V."/>
        </authorList>
    </citation>
    <scope>NUCLEOTIDE SEQUENCE [LARGE SCALE GENOMIC DNA]</scope>
    <source>
        <strain evidence="1 2">CCAP 1403/13f</strain>
    </source>
</reference>
<name>A0A6H2BTW6_DOLFA</name>
<gene>
    <name evidence="1" type="ORF">HGD76_01020</name>
</gene>